<dbReference type="PANTHER" id="PTHR13068:SF5">
    <property type="entry name" value="TRANSCRIPTION TERMINATION FACTOR MTERF6, CHLOROPLASTIC_MITOCHONDRIAL"/>
    <property type="match status" value="1"/>
</dbReference>
<gene>
    <name evidence="1" type="ORF">ZIOFF_004294</name>
</gene>
<dbReference type="AlphaFoldDB" id="A0A8J5HYX4"/>
<dbReference type="Pfam" id="PF02536">
    <property type="entry name" value="mTERF"/>
    <property type="match status" value="1"/>
</dbReference>
<dbReference type="EMBL" id="JACMSC010000001">
    <property type="protein sequence ID" value="KAG6539141.1"/>
    <property type="molecule type" value="Genomic_DNA"/>
</dbReference>
<dbReference type="SMART" id="SM00733">
    <property type="entry name" value="Mterf"/>
    <property type="match status" value="8"/>
</dbReference>
<sequence length="332" mass="37723">MERGTATGQKLSIVEFFEEKGFDDEKINRMLRKCNRLESIERERASENWDYLESIGIQKRKLPYVIFKCPKILALSMNQKLVPTVQCLATLGSKPGGVASAITKFPDILSHSIELKLCPLLAFFQALGISEKQLGKMLLLNPRLISYSEMKLTQITDFLVSIGFNEEGLIGKTLVKNPFLMGYSIEKRLLPTTEFLKSIGLDELSLQRVVCYFPEVFCRDVNRVLKPNLAFLKGCGFDNKQIANLVAGYPPILIKSVSKSLEPKVRFLVEVMGREISEIADYPEFFRHGMKKSLEFRQNILKQKNVHCSLSEMLSCNQRKFIAKYGLTVGFS</sequence>
<comment type="caution">
    <text evidence="1">The sequence shown here is derived from an EMBL/GenBank/DDBJ whole genome shotgun (WGS) entry which is preliminary data.</text>
</comment>
<proteinExistence type="predicted"/>
<dbReference type="InterPro" id="IPR003690">
    <property type="entry name" value="MTERF"/>
</dbReference>
<organism evidence="1 2">
    <name type="scientific">Zingiber officinale</name>
    <name type="common">Ginger</name>
    <name type="synonym">Amomum zingiber</name>
    <dbReference type="NCBI Taxonomy" id="94328"/>
    <lineage>
        <taxon>Eukaryota</taxon>
        <taxon>Viridiplantae</taxon>
        <taxon>Streptophyta</taxon>
        <taxon>Embryophyta</taxon>
        <taxon>Tracheophyta</taxon>
        <taxon>Spermatophyta</taxon>
        <taxon>Magnoliopsida</taxon>
        <taxon>Liliopsida</taxon>
        <taxon>Zingiberales</taxon>
        <taxon>Zingiberaceae</taxon>
        <taxon>Zingiber</taxon>
    </lineage>
</organism>
<keyword evidence="2" id="KW-1185">Reference proteome</keyword>
<name>A0A8J5HYX4_ZINOF</name>
<reference evidence="1 2" key="1">
    <citation type="submission" date="2020-08" db="EMBL/GenBank/DDBJ databases">
        <title>Plant Genome Project.</title>
        <authorList>
            <person name="Zhang R.-G."/>
        </authorList>
    </citation>
    <scope>NUCLEOTIDE SEQUENCE [LARGE SCALE GENOMIC DNA]</scope>
    <source>
        <tissue evidence="1">Rhizome</tissue>
    </source>
</reference>
<dbReference type="PANTHER" id="PTHR13068">
    <property type="entry name" value="CGI-12 PROTEIN-RELATED"/>
    <property type="match status" value="1"/>
</dbReference>
<dbReference type="Proteomes" id="UP000734854">
    <property type="component" value="Unassembled WGS sequence"/>
</dbReference>
<evidence type="ECO:0000313" key="1">
    <source>
        <dbReference type="EMBL" id="KAG6539141.1"/>
    </source>
</evidence>
<dbReference type="OrthoDB" id="637682at2759"/>
<accession>A0A8J5HYX4</accession>
<evidence type="ECO:0000313" key="2">
    <source>
        <dbReference type="Proteomes" id="UP000734854"/>
    </source>
</evidence>
<dbReference type="GO" id="GO:0003676">
    <property type="term" value="F:nucleic acid binding"/>
    <property type="evidence" value="ECO:0007669"/>
    <property type="project" value="InterPro"/>
</dbReference>
<protein>
    <submittedName>
        <fullName evidence="1">Uncharacterized protein</fullName>
    </submittedName>
</protein>